<comment type="caution">
    <text evidence="1">The sequence shown here is derived from an EMBL/GenBank/DDBJ whole genome shotgun (WGS) entry which is preliminary data.</text>
</comment>
<name>W4UXI2_9BACE</name>
<organism evidence="1 2">
    <name type="scientific">Bacteroides reticulotermitis JCM 10512</name>
    <dbReference type="NCBI Taxonomy" id="1445607"/>
    <lineage>
        <taxon>Bacteria</taxon>
        <taxon>Pseudomonadati</taxon>
        <taxon>Bacteroidota</taxon>
        <taxon>Bacteroidia</taxon>
        <taxon>Bacteroidales</taxon>
        <taxon>Bacteroidaceae</taxon>
        <taxon>Bacteroides</taxon>
    </lineage>
</organism>
<dbReference type="Proteomes" id="UP000019131">
    <property type="component" value="Unassembled WGS sequence"/>
</dbReference>
<reference evidence="1 2" key="1">
    <citation type="journal article" date="2014" name="Genome Announc.">
        <title>Draft Genome Sequence of Bacteroides reticulotermitis Strain JCM 10512T, Isolated from the Gut of a Termite.</title>
        <authorList>
            <person name="Yuki M."/>
            <person name="Oshima K."/>
            <person name="Suda W."/>
            <person name="Sakamoto M."/>
            <person name="Iida T."/>
            <person name="Hattori M."/>
            <person name="Ohkuma M."/>
        </authorList>
    </citation>
    <scope>NUCLEOTIDE SEQUENCE [LARGE SCALE GENOMIC DNA]</scope>
    <source>
        <strain evidence="1 2">JCM 10512</strain>
    </source>
</reference>
<dbReference type="AlphaFoldDB" id="W4UXI2"/>
<sequence length="53" mass="5979">MPTGQTLHNQISTTSLVCTAIHDEICPNKQQRNARNSYQSYRLTNAILAFSLK</sequence>
<proteinExistence type="predicted"/>
<protein>
    <submittedName>
        <fullName evidence="1">Uncharacterized protein</fullName>
    </submittedName>
</protein>
<accession>W4UXI2</accession>
<evidence type="ECO:0000313" key="2">
    <source>
        <dbReference type="Proteomes" id="UP000019131"/>
    </source>
</evidence>
<gene>
    <name evidence="1" type="ORF">JCM10512_3965</name>
</gene>
<dbReference type="EMBL" id="BAIV01000028">
    <property type="protein sequence ID" value="GAE85522.1"/>
    <property type="molecule type" value="Genomic_DNA"/>
</dbReference>
<evidence type="ECO:0000313" key="1">
    <source>
        <dbReference type="EMBL" id="GAE85522.1"/>
    </source>
</evidence>
<keyword evidence="2" id="KW-1185">Reference proteome</keyword>